<organism evidence="1 2">
    <name type="scientific">Gimesia aquarii</name>
    <dbReference type="NCBI Taxonomy" id="2527964"/>
    <lineage>
        <taxon>Bacteria</taxon>
        <taxon>Pseudomonadati</taxon>
        <taxon>Planctomycetota</taxon>
        <taxon>Planctomycetia</taxon>
        <taxon>Planctomycetales</taxon>
        <taxon>Planctomycetaceae</taxon>
        <taxon>Gimesia</taxon>
    </lineage>
</organism>
<accession>A0A517X0T0</accession>
<evidence type="ECO:0000313" key="1">
    <source>
        <dbReference type="EMBL" id="QDU11104.1"/>
    </source>
</evidence>
<dbReference type="EMBL" id="CP037422">
    <property type="protein sequence ID" value="QDU11104.1"/>
    <property type="molecule type" value="Genomic_DNA"/>
</dbReference>
<gene>
    <name evidence="1" type="ORF">V202x_45200</name>
</gene>
<keyword evidence="2" id="KW-1185">Reference proteome</keyword>
<sequence length="67" mass="7655">MAVSLQTAQSGIVICSDSVCGLIEKHVQLSRAKALHRVHYPHPDYLHDLRLDSKYARYAYFCEYGND</sequence>
<name>A0A517X0T0_9PLAN</name>
<proteinExistence type="predicted"/>
<reference evidence="1 2" key="1">
    <citation type="submission" date="2019-03" db="EMBL/GenBank/DDBJ databases">
        <title>Deep-cultivation of Planctomycetes and their phenomic and genomic characterization uncovers novel biology.</title>
        <authorList>
            <person name="Wiegand S."/>
            <person name="Jogler M."/>
            <person name="Boedeker C."/>
            <person name="Pinto D."/>
            <person name="Vollmers J."/>
            <person name="Rivas-Marin E."/>
            <person name="Kohn T."/>
            <person name="Peeters S.H."/>
            <person name="Heuer A."/>
            <person name="Rast P."/>
            <person name="Oberbeckmann S."/>
            <person name="Bunk B."/>
            <person name="Jeske O."/>
            <person name="Meyerdierks A."/>
            <person name="Storesund J.E."/>
            <person name="Kallscheuer N."/>
            <person name="Luecker S."/>
            <person name="Lage O.M."/>
            <person name="Pohl T."/>
            <person name="Merkel B.J."/>
            <person name="Hornburger P."/>
            <person name="Mueller R.-W."/>
            <person name="Bruemmer F."/>
            <person name="Labrenz M."/>
            <person name="Spormann A.M."/>
            <person name="Op den Camp H."/>
            <person name="Overmann J."/>
            <person name="Amann R."/>
            <person name="Jetten M.S.M."/>
            <person name="Mascher T."/>
            <person name="Medema M.H."/>
            <person name="Devos D.P."/>
            <person name="Kaster A.-K."/>
            <person name="Ovreas L."/>
            <person name="Rohde M."/>
            <person name="Galperin M.Y."/>
            <person name="Jogler C."/>
        </authorList>
    </citation>
    <scope>NUCLEOTIDE SEQUENCE [LARGE SCALE GENOMIC DNA]</scope>
    <source>
        <strain evidence="1 2">V202</strain>
    </source>
</reference>
<dbReference type="AlphaFoldDB" id="A0A517X0T0"/>
<protein>
    <submittedName>
        <fullName evidence="1">Uncharacterized protein</fullName>
    </submittedName>
</protein>
<dbReference type="Proteomes" id="UP000318384">
    <property type="component" value="Chromosome"/>
</dbReference>
<evidence type="ECO:0000313" key="2">
    <source>
        <dbReference type="Proteomes" id="UP000318384"/>
    </source>
</evidence>